<proteinExistence type="predicted"/>
<keyword evidence="2" id="KW-0812">Transmembrane</keyword>
<organism evidence="3 4">
    <name type="scientific">Xylanibacter ruminicola</name>
    <name type="common">Prevotella ruminicola</name>
    <dbReference type="NCBI Taxonomy" id="839"/>
    <lineage>
        <taxon>Bacteria</taxon>
        <taxon>Pseudomonadati</taxon>
        <taxon>Bacteroidota</taxon>
        <taxon>Bacteroidia</taxon>
        <taxon>Bacteroidales</taxon>
        <taxon>Prevotellaceae</taxon>
        <taxon>Xylanibacter</taxon>
    </lineage>
</organism>
<keyword evidence="2" id="KW-1133">Transmembrane helix</keyword>
<evidence type="ECO:0000256" key="1">
    <source>
        <dbReference type="SAM" id="Coils"/>
    </source>
</evidence>
<dbReference type="EMBL" id="FRBD01000010">
    <property type="protein sequence ID" value="SHK71496.1"/>
    <property type="molecule type" value="Genomic_DNA"/>
</dbReference>
<accession>A0A1M6UQW4</accession>
<dbReference type="Proteomes" id="UP000184130">
    <property type="component" value="Unassembled WGS sequence"/>
</dbReference>
<protein>
    <submittedName>
        <fullName evidence="3">Uncharacterized protein</fullName>
    </submittedName>
</protein>
<sequence length="255" mass="29071">MNIKLHTPKSLKAGSGMASMKQFLLSIVATSISIALTFGTAAFLDNKKKQSEKREIVMMVMYDMYNSLKSIEKADSMIHQSMEIQRQIAEDTTKFETYKFKMVHLMPKVEYTETTERIFSSSIETINTVGNVLFTENVAEFYQNRQYYKTMVCDSVTNELTQTAAISTLKGTLNFSYLIYAVISTGTLNDMQQQYAQCKQMMEVSDEEIEAYRKQREQIDKGTSKGNEATASIINEIKELQKSIDESKAKLLFSK</sequence>
<evidence type="ECO:0000256" key="2">
    <source>
        <dbReference type="SAM" id="Phobius"/>
    </source>
</evidence>
<reference evidence="3 4" key="1">
    <citation type="submission" date="2016-11" db="EMBL/GenBank/DDBJ databases">
        <authorList>
            <person name="Jaros S."/>
            <person name="Januszkiewicz K."/>
            <person name="Wedrychowicz H."/>
        </authorList>
    </citation>
    <scope>NUCLEOTIDE SEQUENCE [LARGE SCALE GENOMIC DNA]</scope>
    <source>
        <strain evidence="3 4">KHT3</strain>
    </source>
</reference>
<dbReference type="AlphaFoldDB" id="A0A1M6UQW4"/>
<keyword evidence="2" id="KW-0472">Membrane</keyword>
<keyword evidence="1" id="KW-0175">Coiled coil</keyword>
<evidence type="ECO:0000313" key="3">
    <source>
        <dbReference type="EMBL" id="SHK71496.1"/>
    </source>
</evidence>
<evidence type="ECO:0000313" key="4">
    <source>
        <dbReference type="Proteomes" id="UP000184130"/>
    </source>
</evidence>
<feature type="coiled-coil region" evidence="1">
    <location>
        <begin position="188"/>
        <end position="250"/>
    </location>
</feature>
<dbReference type="RefSeq" id="WP_139261514.1">
    <property type="nucleotide sequence ID" value="NZ_FRBD01000010.1"/>
</dbReference>
<feature type="transmembrane region" description="Helical" evidence="2">
    <location>
        <begin position="23"/>
        <end position="44"/>
    </location>
</feature>
<name>A0A1M6UQW4_XYLRU</name>
<gene>
    <name evidence="3" type="ORF">SAMN05216463_11063</name>
</gene>